<dbReference type="SUPFAM" id="SSF47384">
    <property type="entry name" value="Homodimeric domain of signal transducing histidine kinase"/>
    <property type="match status" value="1"/>
</dbReference>
<dbReference type="SMART" id="SM00388">
    <property type="entry name" value="HisKA"/>
    <property type="match status" value="1"/>
</dbReference>
<evidence type="ECO:0000256" key="1">
    <source>
        <dbReference type="ARBA" id="ARBA00000085"/>
    </source>
</evidence>
<evidence type="ECO:0000256" key="6">
    <source>
        <dbReference type="ARBA" id="ARBA00022692"/>
    </source>
</evidence>
<dbReference type="InterPro" id="IPR003660">
    <property type="entry name" value="HAMP_dom"/>
</dbReference>
<evidence type="ECO:0000256" key="10">
    <source>
        <dbReference type="ARBA" id="ARBA00023136"/>
    </source>
</evidence>
<dbReference type="PROSITE" id="PS50109">
    <property type="entry name" value="HIS_KIN"/>
    <property type="match status" value="1"/>
</dbReference>
<proteinExistence type="predicted"/>
<feature type="transmembrane region" description="Helical" evidence="11">
    <location>
        <begin position="192"/>
        <end position="215"/>
    </location>
</feature>
<evidence type="ECO:0000256" key="4">
    <source>
        <dbReference type="ARBA" id="ARBA00022553"/>
    </source>
</evidence>
<dbReference type="Gene3D" id="1.10.287.130">
    <property type="match status" value="1"/>
</dbReference>
<comment type="subcellular location">
    <subcellularLocation>
        <location evidence="2">Cell membrane</location>
    </subcellularLocation>
</comment>
<keyword evidence="15" id="KW-1185">Reference proteome</keyword>
<gene>
    <name evidence="14" type="ORF">KIH74_19650</name>
</gene>
<dbReference type="Gene3D" id="6.10.340.10">
    <property type="match status" value="1"/>
</dbReference>
<keyword evidence="5" id="KW-0808">Transferase</keyword>
<comment type="catalytic activity">
    <reaction evidence="1">
        <text>ATP + protein L-histidine = ADP + protein N-phospho-L-histidine.</text>
        <dbReference type="EC" id="2.7.13.3"/>
    </reaction>
</comment>
<dbReference type="Pfam" id="PF02518">
    <property type="entry name" value="HATPase_c"/>
    <property type="match status" value="1"/>
</dbReference>
<dbReference type="Pfam" id="PF00512">
    <property type="entry name" value="HisKA"/>
    <property type="match status" value="1"/>
</dbReference>
<dbReference type="InterPro" id="IPR036890">
    <property type="entry name" value="HATPase_C_sf"/>
</dbReference>
<dbReference type="Gene3D" id="3.30.565.10">
    <property type="entry name" value="Histidine kinase-like ATPase, C-terminal domain"/>
    <property type="match status" value="1"/>
</dbReference>
<dbReference type="InterPro" id="IPR003661">
    <property type="entry name" value="HisK_dim/P_dom"/>
</dbReference>
<evidence type="ECO:0000256" key="2">
    <source>
        <dbReference type="ARBA" id="ARBA00004236"/>
    </source>
</evidence>
<dbReference type="InterPro" id="IPR004358">
    <property type="entry name" value="Sig_transdc_His_kin-like_C"/>
</dbReference>
<dbReference type="InterPro" id="IPR036097">
    <property type="entry name" value="HisK_dim/P_sf"/>
</dbReference>
<keyword evidence="9" id="KW-0902">Two-component regulatory system</keyword>
<dbReference type="CDD" id="cd00075">
    <property type="entry name" value="HATPase"/>
    <property type="match status" value="1"/>
</dbReference>
<feature type="domain" description="HAMP" evidence="13">
    <location>
        <begin position="216"/>
        <end position="268"/>
    </location>
</feature>
<dbReference type="EC" id="2.7.13.3" evidence="3"/>
<dbReference type="Proteomes" id="UP001197247">
    <property type="component" value="Unassembled WGS sequence"/>
</dbReference>
<keyword evidence="7" id="KW-0418">Kinase</keyword>
<evidence type="ECO:0000259" key="13">
    <source>
        <dbReference type="PROSITE" id="PS50885"/>
    </source>
</evidence>
<protein>
    <recommendedName>
        <fullName evidence="3">histidine kinase</fullName>
        <ecNumber evidence="3">2.7.13.3</ecNumber>
    </recommendedName>
</protein>
<dbReference type="RefSeq" id="WP_214157464.1">
    <property type="nucleotide sequence ID" value="NZ_JAHBAY010000008.1"/>
</dbReference>
<dbReference type="PANTHER" id="PTHR45436">
    <property type="entry name" value="SENSOR HISTIDINE KINASE YKOH"/>
    <property type="match status" value="1"/>
</dbReference>
<evidence type="ECO:0000313" key="15">
    <source>
        <dbReference type="Proteomes" id="UP001197247"/>
    </source>
</evidence>
<evidence type="ECO:0000256" key="7">
    <source>
        <dbReference type="ARBA" id="ARBA00022777"/>
    </source>
</evidence>
<keyword evidence="6 11" id="KW-0812">Transmembrane</keyword>
<dbReference type="PRINTS" id="PR00344">
    <property type="entry name" value="BCTRLSENSOR"/>
</dbReference>
<dbReference type="SUPFAM" id="SSF55874">
    <property type="entry name" value="ATPase domain of HSP90 chaperone/DNA topoisomerase II/histidine kinase"/>
    <property type="match status" value="1"/>
</dbReference>
<keyword evidence="8 11" id="KW-1133">Transmembrane helix</keyword>
<keyword evidence="10 11" id="KW-0472">Membrane</keyword>
<dbReference type="Pfam" id="PF00672">
    <property type="entry name" value="HAMP"/>
    <property type="match status" value="1"/>
</dbReference>
<dbReference type="CDD" id="cd00082">
    <property type="entry name" value="HisKA"/>
    <property type="match status" value="1"/>
</dbReference>
<dbReference type="EMBL" id="JAHBAY010000008">
    <property type="protein sequence ID" value="MBT0771165.1"/>
    <property type="molecule type" value="Genomic_DNA"/>
</dbReference>
<evidence type="ECO:0000256" key="8">
    <source>
        <dbReference type="ARBA" id="ARBA00022989"/>
    </source>
</evidence>
<dbReference type="PANTHER" id="PTHR45436:SF5">
    <property type="entry name" value="SENSOR HISTIDINE KINASE TRCS"/>
    <property type="match status" value="1"/>
</dbReference>
<dbReference type="InterPro" id="IPR005467">
    <property type="entry name" value="His_kinase_dom"/>
</dbReference>
<dbReference type="InterPro" id="IPR003594">
    <property type="entry name" value="HATPase_dom"/>
</dbReference>
<evidence type="ECO:0000256" key="11">
    <source>
        <dbReference type="SAM" id="Phobius"/>
    </source>
</evidence>
<evidence type="ECO:0000256" key="3">
    <source>
        <dbReference type="ARBA" id="ARBA00012438"/>
    </source>
</evidence>
<organism evidence="14 15">
    <name type="scientific">Kineosporia corallincola</name>
    <dbReference type="NCBI Taxonomy" id="2835133"/>
    <lineage>
        <taxon>Bacteria</taxon>
        <taxon>Bacillati</taxon>
        <taxon>Actinomycetota</taxon>
        <taxon>Actinomycetes</taxon>
        <taxon>Kineosporiales</taxon>
        <taxon>Kineosporiaceae</taxon>
        <taxon>Kineosporia</taxon>
    </lineage>
</organism>
<dbReference type="CDD" id="cd06225">
    <property type="entry name" value="HAMP"/>
    <property type="match status" value="1"/>
</dbReference>
<dbReference type="SMART" id="SM00304">
    <property type="entry name" value="HAMP"/>
    <property type="match status" value="1"/>
</dbReference>
<reference evidence="14 15" key="1">
    <citation type="submission" date="2021-05" db="EMBL/GenBank/DDBJ databases">
        <title>Kineosporia and Streptomyces sp. nov. two new marine actinobacteria isolated from Coral.</title>
        <authorList>
            <person name="Buangrab K."/>
            <person name="Sutthacheep M."/>
            <person name="Yeemin T."/>
            <person name="Harunari E."/>
            <person name="Igarashi Y."/>
            <person name="Kanchanasin P."/>
            <person name="Tanasupawat S."/>
            <person name="Phongsopitanun W."/>
        </authorList>
    </citation>
    <scope>NUCLEOTIDE SEQUENCE [LARGE SCALE GENOMIC DNA]</scope>
    <source>
        <strain evidence="14 15">J2-2</strain>
    </source>
</reference>
<name>A0ABS5TJ91_9ACTN</name>
<accession>A0ABS5TJ91</accession>
<comment type="caution">
    <text evidence="14">The sequence shown here is derived from an EMBL/GenBank/DDBJ whole genome shotgun (WGS) entry which is preliminary data.</text>
</comment>
<keyword evidence="4" id="KW-0597">Phosphoprotein</keyword>
<evidence type="ECO:0000313" key="14">
    <source>
        <dbReference type="EMBL" id="MBT0771165.1"/>
    </source>
</evidence>
<dbReference type="InterPro" id="IPR050428">
    <property type="entry name" value="TCS_sensor_his_kinase"/>
</dbReference>
<evidence type="ECO:0000259" key="12">
    <source>
        <dbReference type="PROSITE" id="PS50109"/>
    </source>
</evidence>
<dbReference type="PROSITE" id="PS50885">
    <property type="entry name" value="HAMP"/>
    <property type="match status" value="1"/>
</dbReference>
<evidence type="ECO:0000256" key="5">
    <source>
        <dbReference type="ARBA" id="ARBA00022679"/>
    </source>
</evidence>
<feature type="transmembrane region" description="Helical" evidence="11">
    <location>
        <begin position="27"/>
        <end position="49"/>
    </location>
</feature>
<dbReference type="SMART" id="SM00387">
    <property type="entry name" value="HATPase_c"/>
    <property type="match status" value="1"/>
</dbReference>
<dbReference type="SUPFAM" id="SSF158472">
    <property type="entry name" value="HAMP domain-like"/>
    <property type="match status" value="1"/>
</dbReference>
<sequence length="500" mass="54180">MTDPTAPLPARRRGWLRRPTIGVRTRILATVLVLTALGMFGAGTSVVIMQRNALDERVNEALRTEVEEFRSIAGSATDPSTGKAFTSVAELLRSAIQKQAPDRDETFLTMVDGRRQYVPSGERFVRLEDETALISTVAGLAAGDPVRLREADTAAGRIRYAAVPVSVPGLSTVGVYVVAQALERNQQEIAQIAGRFALVSLVSLLVVGVVGWLVAGRLLRPLRELRTTAERISHTDLTERIEVTGSDDVSELASTFNHMLDRLEHAFRAQQEFLDDAGHELKTPVTIIRGHLELMAADDPGDVEETRALVLDELDRMARLVQDLILLAQTRRPDFVRREPVAVDELMTEVLDKAVGLAARQWRLDEQTPAWIHADPQRITQGLLQLAHNAVKYTTEGQVIAFGSRAEDDVVHLWVRDTGPGVSAGDAARIFERFGRGTDARRVEGSGLGLSIVGAIAAAHDGSVALTSPPGEPGAVFTLTIPRAAVPASATTIPIAQEVP</sequence>
<evidence type="ECO:0000256" key="9">
    <source>
        <dbReference type="ARBA" id="ARBA00023012"/>
    </source>
</evidence>
<feature type="domain" description="Histidine kinase" evidence="12">
    <location>
        <begin position="276"/>
        <end position="485"/>
    </location>
</feature>